<organism evidence="2 3">
    <name type="scientific">Geodia barretti</name>
    <name type="common">Barrett's horny sponge</name>
    <dbReference type="NCBI Taxonomy" id="519541"/>
    <lineage>
        <taxon>Eukaryota</taxon>
        <taxon>Metazoa</taxon>
        <taxon>Porifera</taxon>
        <taxon>Demospongiae</taxon>
        <taxon>Heteroscleromorpha</taxon>
        <taxon>Tetractinellida</taxon>
        <taxon>Astrophorina</taxon>
        <taxon>Geodiidae</taxon>
        <taxon>Geodia</taxon>
    </lineage>
</organism>
<protein>
    <recommendedName>
        <fullName evidence="1">IML1 N-terminal double psi beta-barrel domain-containing protein</fullName>
    </recommendedName>
</protein>
<proteinExistence type="predicted"/>
<dbReference type="InterPro" id="IPR055213">
    <property type="entry name" value="IML1_double_psi_beta_barrel"/>
</dbReference>
<gene>
    <name evidence="2" type="ORF">GBAR_LOCUS3119</name>
</gene>
<feature type="domain" description="IML1 N-terminal double psi beta-barrel" evidence="1">
    <location>
        <begin position="37"/>
        <end position="128"/>
    </location>
</feature>
<evidence type="ECO:0000259" key="1">
    <source>
        <dbReference type="Pfam" id="PF23013"/>
    </source>
</evidence>
<reference evidence="2" key="1">
    <citation type="submission" date="2023-03" db="EMBL/GenBank/DDBJ databases">
        <authorList>
            <person name="Steffen K."/>
            <person name="Cardenas P."/>
        </authorList>
    </citation>
    <scope>NUCLEOTIDE SEQUENCE</scope>
</reference>
<dbReference type="EMBL" id="CASHTH010000428">
    <property type="protein sequence ID" value="CAI8001116.1"/>
    <property type="molecule type" value="Genomic_DNA"/>
</dbReference>
<evidence type="ECO:0000313" key="3">
    <source>
        <dbReference type="Proteomes" id="UP001174909"/>
    </source>
</evidence>
<evidence type="ECO:0000313" key="2">
    <source>
        <dbReference type="EMBL" id="CAI8001116.1"/>
    </source>
</evidence>
<feature type="non-terminal residue" evidence="2">
    <location>
        <position position="1"/>
    </location>
</feature>
<dbReference type="AlphaFoldDB" id="A0AA35W0E4"/>
<name>A0AA35W0E4_GEOBA</name>
<dbReference type="Proteomes" id="UP001174909">
    <property type="component" value="Unassembled WGS sequence"/>
</dbReference>
<feature type="non-terminal residue" evidence="2">
    <location>
        <position position="130"/>
    </location>
</feature>
<sequence>LIFNSNRAEGRKHWHCKVGSTVISGSRATEARDMESKKLKLKVHHRNFSAEDLIVNPEALSKEKFEIREGDLLEIFPPDDHHNTWRSHLILRVKTLPPDIQSKGGPFSILQEVALAFTLTGLREVLVRRV</sequence>
<comment type="caution">
    <text evidence="2">The sequence shown here is derived from an EMBL/GenBank/DDBJ whole genome shotgun (WGS) entry which is preliminary data.</text>
</comment>
<keyword evidence="3" id="KW-1185">Reference proteome</keyword>
<accession>A0AA35W0E4</accession>
<dbReference type="Pfam" id="PF23013">
    <property type="entry name" value="IML1_N"/>
    <property type="match status" value="1"/>
</dbReference>